<dbReference type="EMBL" id="JAAMOB010000005">
    <property type="protein sequence ID" value="KAF4113097.1"/>
    <property type="molecule type" value="Genomic_DNA"/>
</dbReference>
<dbReference type="GO" id="GO:0005615">
    <property type="term" value="C:extracellular space"/>
    <property type="evidence" value="ECO:0007669"/>
    <property type="project" value="UniProtKB-KW"/>
</dbReference>
<keyword evidence="5" id="KW-1185">Reference proteome</keyword>
<dbReference type="Proteomes" id="UP000579812">
    <property type="component" value="Unassembled WGS sequence"/>
</dbReference>
<dbReference type="Pfam" id="PF00048">
    <property type="entry name" value="IL8"/>
    <property type="match status" value="1"/>
</dbReference>
<evidence type="ECO:0000313" key="4">
    <source>
        <dbReference type="EMBL" id="KAF4113097.1"/>
    </source>
</evidence>
<gene>
    <name evidence="4" type="ORF">G5714_005642</name>
</gene>
<dbReference type="Gene3D" id="2.40.50.40">
    <property type="match status" value="1"/>
</dbReference>
<protein>
    <recommendedName>
        <fullName evidence="3">Chemokine interleukin-8-like domain-containing protein</fullName>
    </recommendedName>
</protein>
<feature type="transmembrane region" description="Helical" evidence="2">
    <location>
        <begin position="155"/>
        <end position="173"/>
    </location>
</feature>
<keyword evidence="2" id="KW-1133">Transmembrane helix</keyword>
<dbReference type="PRINTS" id="PR00437">
    <property type="entry name" value="SMALLCYTKCXC"/>
</dbReference>
<keyword evidence="1" id="KW-0202">Cytokine</keyword>
<dbReference type="InterPro" id="IPR001089">
    <property type="entry name" value="Chemokine_CXC"/>
</dbReference>
<keyword evidence="2" id="KW-0472">Membrane</keyword>
<dbReference type="PANTHER" id="PTHR34488:SF1">
    <property type="entry name" value="SI:CH211-245H14.1-RELATED"/>
    <property type="match status" value="1"/>
</dbReference>
<dbReference type="GO" id="GO:0006955">
    <property type="term" value="P:immune response"/>
    <property type="evidence" value="ECO:0007669"/>
    <property type="project" value="InterPro"/>
</dbReference>
<dbReference type="PANTHER" id="PTHR34488">
    <property type="entry name" value="SI:CH211-245H14.1-RELATED"/>
    <property type="match status" value="1"/>
</dbReference>
<evidence type="ECO:0000256" key="1">
    <source>
        <dbReference type="ARBA" id="ARBA00022514"/>
    </source>
</evidence>
<dbReference type="AlphaFoldDB" id="A0A7J6D1K5"/>
<dbReference type="SMART" id="SM00199">
    <property type="entry name" value="SCY"/>
    <property type="match status" value="1"/>
</dbReference>
<evidence type="ECO:0000313" key="5">
    <source>
        <dbReference type="Proteomes" id="UP000579812"/>
    </source>
</evidence>
<reference evidence="4 5" key="1">
    <citation type="submission" date="2020-04" db="EMBL/GenBank/DDBJ databases">
        <title>Chromosome-level genome assembly of a cyprinid fish Onychostoma macrolepis by integration of Nanopore Sequencing, Bionano and Hi-C technology.</title>
        <authorList>
            <person name="Wang D."/>
        </authorList>
    </citation>
    <scope>NUCLEOTIDE SEQUENCE [LARGE SCALE GENOMIC DNA]</scope>
    <source>
        <strain evidence="4">SWU-2019</strain>
        <tissue evidence="4">Muscle</tissue>
    </source>
</reference>
<name>A0A7J6D1K5_9TELE</name>
<dbReference type="SUPFAM" id="SSF54117">
    <property type="entry name" value="Interleukin 8-like chemokines"/>
    <property type="match status" value="1"/>
</dbReference>
<organism evidence="4 5">
    <name type="scientific">Onychostoma macrolepis</name>
    <dbReference type="NCBI Taxonomy" id="369639"/>
    <lineage>
        <taxon>Eukaryota</taxon>
        <taxon>Metazoa</taxon>
        <taxon>Chordata</taxon>
        <taxon>Craniata</taxon>
        <taxon>Vertebrata</taxon>
        <taxon>Euteleostomi</taxon>
        <taxon>Actinopterygii</taxon>
        <taxon>Neopterygii</taxon>
        <taxon>Teleostei</taxon>
        <taxon>Ostariophysi</taxon>
        <taxon>Cypriniformes</taxon>
        <taxon>Cyprinidae</taxon>
        <taxon>Acrossocheilinae</taxon>
        <taxon>Onychostoma</taxon>
    </lineage>
</organism>
<evidence type="ECO:0000256" key="2">
    <source>
        <dbReference type="SAM" id="Phobius"/>
    </source>
</evidence>
<dbReference type="InterPro" id="IPR001811">
    <property type="entry name" value="Chemokine_IL8-like_dom"/>
</dbReference>
<accession>A0A7J6D1K5</accession>
<keyword evidence="2" id="KW-0812">Transmembrane</keyword>
<feature type="domain" description="Chemokine interleukin-8-like" evidence="3">
    <location>
        <begin position="181"/>
        <end position="242"/>
    </location>
</feature>
<dbReference type="InterPro" id="IPR036048">
    <property type="entry name" value="Interleukin_8-like_sf"/>
</dbReference>
<proteinExistence type="predicted"/>
<sequence>MAQTTDNVITEGREDKLPTITGNKYFILSPGKTFKLKEDIMKDVLQQLSGKKVRTVEVCDVILVFCFIVSRAGTDIDAALNELDELSGSKPALFMVLHHTFDPEKTVPDSSRFVSRKDTLTVDCLFHEDEGLLNCVKNKEAQTRIQQWLKPQSNMNRSIFLLSLVFLICLTFTEGQRMFISKRCLCSRTYDNLRPGNIKECKVYKPSAFCNTTEIIVILKKSHIKVCLNPNSKLGRQLQENCDS</sequence>
<evidence type="ECO:0000259" key="3">
    <source>
        <dbReference type="SMART" id="SM00199"/>
    </source>
</evidence>
<dbReference type="GO" id="GO:0008009">
    <property type="term" value="F:chemokine activity"/>
    <property type="evidence" value="ECO:0007669"/>
    <property type="project" value="InterPro"/>
</dbReference>
<dbReference type="PRINTS" id="PR00436">
    <property type="entry name" value="INTERLEUKIN8"/>
</dbReference>
<comment type="caution">
    <text evidence="4">The sequence shown here is derived from an EMBL/GenBank/DDBJ whole genome shotgun (WGS) entry which is preliminary data.</text>
</comment>